<organism evidence="2 3">
    <name type="scientific">Inmirania thermothiophila</name>
    <dbReference type="NCBI Taxonomy" id="1750597"/>
    <lineage>
        <taxon>Bacteria</taxon>
        <taxon>Pseudomonadati</taxon>
        <taxon>Pseudomonadota</taxon>
        <taxon>Gammaproteobacteria</taxon>
        <taxon>Chromatiales</taxon>
        <taxon>Ectothiorhodospiraceae</taxon>
        <taxon>Inmirania</taxon>
    </lineage>
</organism>
<sequence>MRSNGNAPGRGAPVGGDETFLHRWARRKRAARQGAAPQPASPPAEAPRRPAPTDTELPDPETLPPDSERFRDYLSPRVSEALRRRALRRLFHLPQFQVADGLDDYCEDFTGFDPLGELVTHEMRHMLARLGGDGRQAADDAGPVRRREAAEPVAQEEGPLRAGQADAPPGGGAGEGAA</sequence>
<dbReference type="EMBL" id="RJVI01000002">
    <property type="protein sequence ID" value="ROR32329.1"/>
    <property type="molecule type" value="Genomic_DNA"/>
</dbReference>
<dbReference type="RefSeq" id="WP_123401278.1">
    <property type="nucleotide sequence ID" value="NZ_RJVI01000002.1"/>
</dbReference>
<comment type="caution">
    <text evidence="2">The sequence shown here is derived from an EMBL/GenBank/DDBJ whole genome shotgun (WGS) entry which is preliminary data.</text>
</comment>
<protein>
    <submittedName>
        <fullName evidence="2">Uncharacterized protein DUF3306</fullName>
    </submittedName>
</protein>
<evidence type="ECO:0000313" key="2">
    <source>
        <dbReference type="EMBL" id="ROR32329.1"/>
    </source>
</evidence>
<keyword evidence="3" id="KW-1185">Reference proteome</keyword>
<accession>A0A3N1Y0G8</accession>
<dbReference type="InterPro" id="IPR021735">
    <property type="entry name" value="DUF3306"/>
</dbReference>
<feature type="compositionally biased region" description="Gly residues" evidence="1">
    <location>
        <begin position="169"/>
        <end position="178"/>
    </location>
</feature>
<feature type="compositionally biased region" description="Basic and acidic residues" evidence="1">
    <location>
        <begin position="136"/>
        <end position="150"/>
    </location>
</feature>
<dbReference type="Pfam" id="PF11748">
    <property type="entry name" value="DUF3306"/>
    <property type="match status" value="1"/>
</dbReference>
<reference evidence="2 3" key="1">
    <citation type="submission" date="2018-11" db="EMBL/GenBank/DDBJ databases">
        <title>Genomic Encyclopedia of Type Strains, Phase IV (KMG-IV): sequencing the most valuable type-strain genomes for metagenomic binning, comparative biology and taxonomic classification.</title>
        <authorList>
            <person name="Goeker M."/>
        </authorList>
    </citation>
    <scope>NUCLEOTIDE SEQUENCE [LARGE SCALE GENOMIC DNA]</scope>
    <source>
        <strain evidence="2 3">DSM 100275</strain>
    </source>
</reference>
<evidence type="ECO:0000313" key="3">
    <source>
        <dbReference type="Proteomes" id="UP000276634"/>
    </source>
</evidence>
<dbReference type="AlphaFoldDB" id="A0A3N1Y0G8"/>
<dbReference type="OrthoDB" id="5609487at2"/>
<feature type="region of interest" description="Disordered" evidence="1">
    <location>
        <begin position="132"/>
        <end position="178"/>
    </location>
</feature>
<evidence type="ECO:0000256" key="1">
    <source>
        <dbReference type="SAM" id="MobiDB-lite"/>
    </source>
</evidence>
<gene>
    <name evidence="2" type="ORF">EDC57_1527</name>
</gene>
<name>A0A3N1Y0G8_9GAMM</name>
<proteinExistence type="predicted"/>
<feature type="region of interest" description="Disordered" evidence="1">
    <location>
        <begin position="1"/>
        <end position="73"/>
    </location>
</feature>
<dbReference type="Proteomes" id="UP000276634">
    <property type="component" value="Unassembled WGS sequence"/>
</dbReference>